<keyword evidence="2" id="KW-0732">Signal</keyword>
<gene>
    <name evidence="3" type="ORF">AFUS01_LOCUS41921</name>
</gene>
<dbReference type="AlphaFoldDB" id="A0A8J2LB74"/>
<feature type="region of interest" description="Disordered" evidence="1">
    <location>
        <begin position="16"/>
        <end position="49"/>
    </location>
</feature>
<evidence type="ECO:0000256" key="2">
    <source>
        <dbReference type="SAM" id="SignalP"/>
    </source>
</evidence>
<feature type="chain" id="PRO_5035191186" evidence="2">
    <location>
        <begin position="20"/>
        <end position="49"/>
    </location>
</feature>
<evidence type="ECO:0000256" key="1">
    <source>
        <dbReference type="SAM" id="MobiDB-lite"/>
    </source>
</evidence>
<name>A0A8J2LB74_9HEXA</name>
<evidence type="ECO:0000313" key="3">
    <source>
        <dbReference type="EMBL" id="CAG7832232.1"/>
    </source>
</evidence>
<organism evidence="3 4">
    <name type="scientific">Allacma fusca</name>
    <dbReference type="NCBI Taxonomy" id="39272"/>
    <lineage>
        <taxon>Eukaryota</taxon>
        <taxon>Metazoa</taxon>
        <taxon>Ecdysozoa</taxon>
        <taxon>Arthropoda</taxon>
        <taxon>Hexapoda</taxon>
        <taxon>Collembola</taxon>
        <taxon>Symphypleona</taxon>
        <taxon>Sminthuridae</taxon>
        <taxon>Allacma</taxon>
    </lineage>
</organism>
<feature type="signal peptide" evidence="2">
    <location>
        <begin position="1"/>
        <end position="19"/>
    </location>
</feature>
<feature type="non-terminal residue" evidence="3">
    <location>
        <position position="49"/>
    </location>
</feature>
<accession>A0A8J2LB74</accession>
<reference evidence="3" key="1">
    <citation type="submission" date="2021-06" db="EMBL/GenBank/DDBJ databases">
        <authorList>
            <person name="Hodson N. C."/>
            <person name="Mongue J. A."/>
            <person name="Jaron S. K."/>
        </authorList>
    </citation>
    <scope>NUCLEOTIDE SEQUENCE</scope>
</reference>
<proteinExistence type="predicted"/>
<comment type="caution">
    <text evidence="3">The sequence shown here is derived from an EMBL/GenBank/DDBJ whole genome shotgun (WGS) entry which is preliminary data.</text>
</comment>
<dbReference type="EMBL" id="CAJVCH010563990">
    <property type="protein sequence ID" value="CAG7832232.1"/>
    <property type="molecule type" value="Genomic_DNA"/>
</dbReference>
<protein>
    <submittedName>
        <fullName evidence="3">Uncharacterized protein</fullName>
    </submittedName>
</protein>
<keyword evidence="4" id="KW-1185">Reference proteome</keyword>
<evidence type="ECO:0000313" key="4">
    <source>
        <dbReference type="Proteomes" id="UP000708208"/>
    </source>
</evidence>
<dbReference type="Proteomes" id="UP000708208">
    <property type="component" value="Unassembled WGS sequence"/>
</dbReference>
<sequence length="49" mass="5236">MYTFSTIWILLSGPTIASSHGERKPGVGKGESRPPLLNTYGAPNFEAVS</sequence>